<organism evidence="3 4">
    <name type="scientific">Sphingobacterium spiritivorum</name>
    <name type="common">Flavobacterium spiritivorum</name>
    <dbReference type="NCBI Taxonomy" id="258"/>
    <lineage>
        <taxon>Bacteria</taxon>
        <taxon>Pseudomonadati</taxon>
        <taxon>Bacteroidota</taxon>
        <taxon>Sphingobacteriia</taxon>
        <taxon>Sphingobacteriales</taxon>
        <taxon>Sphingobacteriaceae</taxon>
        <taxon>Sphingobacterium</taxon>
    </lineage>
</organism>
<keyword evidence="1" id="KW-0812">Transmembrane</keyword>
<keyword evidence="1" id="KW-1133">Transmembrane helix</keyword>
<dbReference type="SUPFAM" id="SSF56219">
    <property type="entry name" value="DNase I-like"/>
    <property type="match status" value="1"/>
</dbReference>
<evidence type="ECO:0000313" key="4">
    <source>
        <dbReference type="Proteomes" id="UP000254893"/>
    </source>
</evidence>
<evidence type="ECO:0000313" key="3">
    <source>
        <dbReference type="EMBL" id="SUI98139.1"/>
    </source>
</evidence>
<dbReference type="AlphaFoldDB" id="A0A380BAJ8"/>
<dbReference type="PANTHER" id="PTHR14859:SF15">
    <property type="entry name" value="ENDONUCLEASE_EXONUCLEASE_PHOSPHATASE DOMAIN-CONTAINING PROTEIN"/>
    <property type="match status" value="1"/>
</dbReference>
<evidence type="ECO:0000256" key="1">
    <source>
        <dbReference type="SAM" id="Phobius"/>
    </source>
</evidence>
<dbReference type="Gene3D" id="3.60.10.10">
    <property type="entry name" value="Endonuclease/exonuclease/phosphatase"/>
    <property type="match status" value="1"/>
</dbReference>
<feature type="transmembrane region" description="Helical" evidence="1">
    <location>
        <begin position="75"/>
        <end position="93"/>
    </location>
</feature>
<proteinExistence type="predicted"/>
<dbReference type="CDD" id="cd09084">
    <property type="entry name" value="EEP-2"/>
    <property type="match status" value="1"/>
</dbReference>
<accession>A0A380BAJ8</accession>
<reference evidence="3 4" key="1">
    <citation type="submission" date="2018-06" db="EMBL/GenBank/DDBJ databases">
        <authorList>
            <consortium name="Pathogen Informatics"/>
            <person name="Doyle S."/>
        </authorList>
    </citation>
    <scope>NUCLEOTIDE SEQUENCE [LARGE SCALE GENOMIC DNA]</scope>
    <source>
        <strain evidence="3 4">NCTC11388</strain>
    </source>
</reference>
<dbReference type="GO" id="GO:0003824">
    <property type="term" value="F:catalytic activity"/>
    <property type="evidence" value="ECO:0007669"/>
    <property type="project" value="InterPro"/>
</dbReference>
<dbReference type="InterPro" id="IPR005135">
    <property type="entry name" value="Endo/exonuclease/phosphatase"/>
</dbReference>
<dbReference type="EMBL" id="UGYW01000001">
    <property type="protein sequence ID" value="SUI98139.1"/>
    <property type="molecule type" value="Genomic_DNA"/>
</dbReference>
<dbReference type="RefSeq" id="WP_115168981.1">
    <property type="nucleotide sequence ID" value="NZ_UGYW01000001.1"/>
</dbReference>
<protein>
    <submittedName>
        <fullName evidence="3">Uncharacterized protein conserved in bacteria</fullName>
    </submittedName>
</protein>
<sequence>MAKVHLLKKKLGFLSKTVFIANLLAVVALLLSYSASFINPKTFWPLAFFGLGYLPILLINIGFVGYWLMRKPKHALISFITILIGWNLLTKHWNFSGDHTQEITAADSSIRVLSFNVHLFKTAKKGEEKDFKREVLGIIDSIKPDVICFQEYYSKIKGKHVYAKELRENFGYKYWYFEPASVNDYEAYGQAIFSKYPVIHSGTIVKNEYGINRIIYADIEKGKKSMRIYNVHLRSFALQNEDKDFIQNPSGESNKTATRRVGRKLKQAFASRSEQAEALKEHIETAKIPYMVMGDFNDTPMSYSVNLIGKGMQNAFQKKGSGWGVTHYEMLPIFQIDYIFTSNDFNILNYQIVKRKLSDHYPIWADVQLKD</sequence>
<keyword evidence="1" id="KW-0472">Membrane</keyword>
<dbReference type="InterPro" id="IPR051916">
    <property type="entry name" value="GPI-anchor_lipid_remodeler"/>
</dbReference>
<name>A0A380BAJ8_SPHSI</name>
<gene>
    <name evidence="3" type="ORF">NCTC11388_00538</name>
</gene>
<feature type="transmembrane region" description="Helical" evidence="1">
    <location>
        <begin position="12"/>
        <end position="31"/>
    </location>
</feature>
<feature type="transmembrane region" description="Helical" evidence="1">
    <location>
        <begin position="43"/>
        <end position="68"/>
    </location>
</feature>
<dbReference type="GO" id="GO:0016020">
    <property type="term" value="C:membrane"/>
    <property type="evidence" value="ECO:0007669"/>
    <property type="project" value="GOC"/>
</dbReference>
<feature type="domain" description="Endonuclease/exonuclease/phosphatase" evidence="2">
    <location>
        <begin position="113"/>
        <end position="360"/>
    </location>
</feature>
<dbReference type="Pfam" id="PF03372">
    <property type="entry name" value="Exo_endo_phos"/>
    <property type="match status" value="1"/>
</dbReference>
<dbReference type="InterPro" id="IPR036691">
    <property type="entry name" value="Endo/exonu/phosph_ase_sf"/>
</dbReference>
<dbReference type="Proteomes" id="UP000254893">
    <property type="component" value="Unassembled WGS sequence"/>
</dbReference>
<evidence type="ECO:0000259" key="2">
    <source>
        <dbReference type="Pfam" id="PF03372"/>
    </source>
</evidence>
<dbReference type="PANTHER" id="PTHR14859">
    <property type="entry name" value="CALCOFLUOR WHITE HYPERSENSITIVE PROTEIN PRECURSOR"/>
    <property type="match status" value="1"/>
</dbReference>
<dbReference type="GO" id="GO:0006506">
    <property type="term" value="P:GPI anchor biosynthetic process"/>
    <property type="evidence" value="ECO:0007669"/>
    <property type="project" value="TreeGrafter"/>
</dbReference>